<feature type="transmembrane region" description="Helical" evidence="7">
    <location>
        <begin position="86"/>
        <end position="106"/>
    </location>
</feature>
<feature type="domain" description="Major facilitator superfamily (MFS) profile" evidence="8">
    <location>
        <begin position="17"/>
        <end position="260"/>
    </location>
</feature>
<feature type="transmembrane region" description="Helical" evidence="7">
    <location>
        <begin position="169"/>
        <end position="187"/>
    </location>
</feature>
<keyword evidence="2" id="KW-0813">Transport</keyword>
<dbReference type="Pfam" id="PF07690">
    <property type="entry name" value="MFS_1"/>
    <property type="match status" value="1"/>
</dbReference>
<evidence type="ECO:0000313" key="10">
    <source>
        <dbReference type="Proteomes" id="UP000254487"/>
    </source>
</evidence>
<dbReference type="SUPFAM" id="SSF103473">
    <property type="entry name" value="MFS general substrate transporter"/>
    <property type="match status" value="1"/>
</dbReference>
<evidence type="ECO:0000259" key="8">
    <source>
        <dbReference type="PROSITE" id="PS50850"/>
    </source>
</evidence>
<feature type="transmembrane region" description="Helical" evidence="7">
    <location>
        <begin position="112"/>
        <end position="129"/>
    </location>
</feature>
<name>A0A377ZTB4_KLEPO</name>
<sequence>MSTVTISDTPFVGNDRLLVGIVLSVLTFWLFAQSVINVVPAMKSSLDISLETLTLAVSLSALFSGCFVVASGGLADKFGRMRMTTLGLGLSIVGSAMLVVAQGPGLFLAGRVLQGLSAACIMPATLALIKTWYEGRARQRAVSFWVIGSWGGSGLCSFVGGAIATGLGWRWIFVFSIAVALLALFLLRGTPESRSASASQHKLDVGGLLSLIVALVLVNLFISKGHGWGWSSPLSLTMLAGRWRRGRYLSATACAKARRR</sequence>
<protein>
    <submittedName>
        <fullName evidence="9">Transporter</fullName>
    </submittedName>
</protein>
<dbReference type="PROSITE" id="PS50850">
    <property type="entry name" value="MFS"/>
    <property type="match status" value="1"/>
</dbReference>
<gene>
    <name evidence="9" type="primary">norB_2</name>
    <name evidence="9" type="ORF">NCTC10313_04063</name>
</gene>
<dbReference type="InterPro" id="IPR011701">
    <property type="entry name" value="MFS"/>
</dbReference>
<evidence type="ECO:0000256" key="4">
    <source>
        <dbReference type="ARBA" id="ARBA00022692"/>
    </source>
</evidence>
<feature type="transmembrane region" description="Helical" evidence="7">
    <location>
        <begin position="141"/>
        <end position="163"/>
    </location>
</feature>
<evidence type="ECO:0000256" key="6">
    <source>
        <dbReference type="ARBA" id="ARBA00023136"/>
    </source>
</evidence>
<dbReference type="EMBL" id="UGLW01000003">
    <property type="protein sequence ID" value="STU84669.1"/>
    <property type="molecule type" value="Genomic_DNA"/>
</dbReference>
<feature type="transmembrane region" description="Helical" evidence="7">
    <location>
        <begin position="56"/>
        <end position="74"/>
    </location>
</feature>
<evidence type="ECO:0000313" key="9">
    <source>
        <dbReference type="EMBL" id="STU84669.1"/>
    </source>
</evidence>
<evidence type="ECO:0000256" key="2">
    <source>
        <dbReference type="ARBA" id="ARBA00022448"/>
    </source>
</evidence>
<accession>A0A377ZTB4</accession>
<reference evidence="9 10" key="1">
    <citation type="submission" date="2018-06" db="EMBL/GenBank/DDBJ databases">
        <authorList>
            <consortium name="Pathogen Informatics"/>
            <person name="Doyle S."/>
        </authorList>
    </citation>
    <scope>NUCLEOTIDE SEQUENCE [LARGE SCALE GENOMIC DNA]</scope>
    <source>
        <strain evidence="9 10">NCTC10313</strain>
    </source>
</reference>
<dbReference type="PANTHER" id="PTHR42718:SF9">
    <property type="entry name" value="MAJOR FACILITATOR SUPERFAMILY MULTIDRUG TRANSPORTER MFSC"/>
    <property type="match status" value="1"/>
</dbReference>
<feature type="transmembrane region" description="Helical" evidence="7">
    <location>
        <begin position="17"/>
        <end position="36"/>
    </location>
</feature>
<evidence type="ECO:0000256" key="3">
    <source>
        <dbReference type="ARBA" id="ARBA00022475"/>
    </source>
</evidence>
<keyword evidence="4 7" id="KW-0812">Transmembrane</keyword>
<keyword evidence="5 7" id="KW-1133">Transmembrane helix</keyword>
<evidence type="ECO:0000256" key="5">
    <source>
        <dbReference type="ARBA" id="ARBA00022989"/>
    </source>
</evidence>
<dbReference type="Proteomes" id="UP000254487">
    <property type="component" value="Unassembled WGS sequence"/>
</dbReference>
<dbReference type="InterPro" id="IPR020846">
    <property type="entry name" value="MFS_dom"/>
</dbReference>
<proteinExistence type="predicted"/>
<evidence type="ECO:0000256" key="1">
    <source>
        <dbReference type="ARBA" id="ARBA00004141"/>
    </source>
</evidence>
<evidence type="ECO:0000256" key="7">
    <source>
        <dbReference type="SAM" id="Phobius"/>
    </source>
</evidence>
<keyword evidence="3" id="KW-1003">Cell membrane</keyword>
<dbReference type="GO" id="GO:0022857">
    <property type="term" value="F:transmembrane transporter activity"/>
    <property type="evidence" value="ECO:0007669"/>
    <property type="project" value="InterPro"/>
</dbReference>
<dbReference type="Gene3D" id="1.20.1720.10">
    <property type="entry name" value="Multidrug resistance protein D"/>
    <property type="match status" value="1"/>
</dbReference>
<keyword evidence="6 7" id="KW-0472">Membrane</keyword>
<dbReference type="GO" id="GO:0016020">
    <property type="term" value="C:membrane"/>
    <property type="evidence" value="ECO:0007669"/>
    <property type="project" value="UniProtKB-SubCell"/>
</dbReference>
<comment type="subcellular location">
    <subcellularLocation>
        <location evidence="1">Membrane</location>
        <topology evidence="1">Multi-pass membrane protein</topology>
    </subcellularLocation>
</comment>
<dbReference type="InterPro" id="IPR036259">
    <property type="entry name" value="MFS_trans_sf"/>
</dbReference>
<dbReference type="STRING" id="1218098.GCA_001598715_03714"/>
<dbReference type="AlphaFoldDB" id="A0A377ZTB4"/>
<organism evidence="9 10">
    <name type="scientific">Klebsiella pneumoniae subsp. ozaenae</name>
    <dbReference type="NCBI Taxonomy" id="574"/>
    <lineage>
        <taxon>Bacteria</taxon>
        <taxon>Pseudomonadati</taxon>
        <taxon>Pseudomonadota</taxon>
        <taxon>Gammaproteobacteria</taxon>
        <taxon>Enterobacterales</taxon>
        <taxon>Enterobacteriaceae</taxon>
        <taxon>Klebsiella/Raoultella group</taxon>
        <taxon>Klebsiella</taxon>
        <taxon>Klebsiella pneumoniae complex</taxon>
    </lineage>
</organism>
<dbReference type="PANTHER" id="PTHR42718">
    <property type="entry name" value="MAJOR FACILITATOR SUPERFAMILY MULTIDRUG TRANSPORTER MFSC"/>
    <property type="match status" value="1"/>
</dbReference>
<dbReference type="CDD" id="cd17321">
    <property type="entry name" value="MFS_MMR_MDR_like"/>
    <property type="match status" value="1"/>
</dbReference>
<feature type="transmembrane region" description="Helical" evidence="7">
    <location>
        <begin position="208"/>
        <end position="229"/>
    </location>
</feature>